<dbReference type="SMART" id="SM00755">
    <property type="entry name" value="Grip"/>
    <property type="match status" value="1"/>
</dbReference>
<name>A0A8K0J0I4_9HYPO</name>
<dbReference type="EMBL" id="SRPY01001131">
    <property type="protein sequence ID" value="KAG5914338.1"/>
    <property type="molecule type" value="Genomic_DNA"/>
</dbReference>
<reference evidence="2" key="1">
    <citation type="journal article" date="2020" name="bioRxiv">
        <title>Whole genome comparisons of ergot fungi reveals the divergence and evolution of species within the genus Claviceps are the result of varying mechanisms driving genome evolution and host range expansion.</title>
        <authorList>
            <person name="Wyka S.A."/>
            <person name="Mondo S.J."/>
            <person name="Liu M."/>
            <person name="Dettman J."/>
            <person name="Nalam V."/>
            <person name="Broders K.D."/>
        </authorList>
    </citation>
    <scope>NUCLEOTIDE SEQUENCE</scope>
    <source>
        <strain evidence="2">CCC 489</strain>
    </source>
</reference>
<feature type="domain" description="GRIP" evidence="1">
    <location>
        <begin position="1"/>
        <end position="43"/>
    </location>
</feature>
<keyword evidence="3" id="KW-1185">Reference proteome</keyword>
<dbReference type="PROSITE" id="PS50913">
    <property type="entry name" value="GRIP"/>
    <property type="match status" value="1"/>
</dbReference>
<sequence length="50" mass="5872">MYLKTILLQFLEQKDGKLRAQLVPVLGKLLKFDKSDEQKWFAAVQHIDVK</sequence>
<protein>
    <submittedName>
        <fullName evidence="2">Autophagy- protein</fullName>
    </submittedName>
</protein>
<dbReference type="InterPro" id="IPR000237">
    <property type="entry name" value="GRIP_dom"/>
</dbReference>
<evidence type="ECO:0000259" key="1">
    <source>
        <dbReference type="PROSITE" id="PS50913"/>
    </source>
</evidence>
<dbReference type="AlphaFoldDB" id="A0A8K0J0I4"/>
<organism evidence="2 3">
    <name type="scientific">Claviceps africana</name>
    <dbReference type="NCBI Taxonomy" id="83212"/>
    <lineage>
        <taxon>Eukaryota</taxon>
        <taxon>Fungi</taxon>
        <taxon>Dikarya</taxon>
        <taxon>Ascomycota</taxon>
        <taxon>Pezizomycotina</taxon>
        <taxon>Sordariomycetes</taxon>
        <taxon>Hypocreomycetidae</taxon>
        <taxon>Hypocreales</taxon>
        <taxon>Clavicipitaceae</taxon>
        <taxon>Claviceps</taxon>
    </lineage>
</organism>
<dbReference type="Proteomes" id="UP000811619">
    <property type="component" value="Unassembled WGS sequence"/>
</dbReference>
<dbReference type="OrthoDB" id="1926336at2759"/>
<evidence type="ECO:0000313" key="2">
    <source>
        <dbReference type="EMBL" id="KAG5914338.1"/>
    </source>
</evidence>
<accession>A0A8K0J0I4</accession>
<evidence type="ECO:0000313" key="3">
    <source>
        <dbReference type="Proteomes" id="UP000811619"/>
    </source>
</evidence>
<dbReference type="Pfam" id="PF01465">
    <property type="entry name" value="GRIP"/>
    <property type="match status" value="1"/>
</dbReference>
<proteinExistence type="predicted"/>
<gene>
    <name evidence="2" type="primary">ATG23</name>
    <name evidence="2" type="ORF">E4U42_000538</name>
</gene>
<comment type="caution">
    <text evidence="2">The sequence shown here is derived from an EMBL/GenBank/DDBJ whole genome shotgun (WGS) entry which is preliminary data.</text>
</comment>